<evidence type="ECO:0000313" key="7">
    <source>
        <dbReference type="Proteomes" id="UP000003053"/>
    </source>
</evidence>
<dbReference type="OrthoDB" id="1098640at2"/>
<dbReference type="InterPro" id="IPR050553">
    <property type="entry name" value="Thioredoxin_ResA/DsbE_sf"/>
</dbReference>
<keyword evidence="3" id="KW-1015">Disulfide bond</keyword>
<keyword evidence="2" id="KW-0201">Cytochrome c-type biogenesis</keyword>
<dbReference type="GO" id="GO:0030313">
    <property type="term" value="C:cell envelope"/>
    <property type="evidence" value="ECO:0007669"/>
    <property type="project" value="UniProtKB-SubCell"/>
</dbReference>
<name>A4C348_9FLAO</name>
<dbReference type="InterPro" id="IPR013766">
    <property type="entry name" value="Thioredoxin_domain"/>
</dbReference>
<dbReference type="Proteomes" id="UP000003053">
    <property type="component" value="Unassembled WGS sequence"/>
</dbReference>
<dbReference type="Gene3D" id="3.40.30.10">
    <property type="entry name" value="Glutaredoxin"/>
    <property type="match status" value="1"/>
</dbReference>
<evidence type="ECO:0000313" key="6">
    <source>
        <dbReference type="EMBL" id="EAR11519.1"/>
    </source>
</evidence>
<dbReference type="Pfam" id="PF13905">
    <property type="entry name" value="Thioredoxin_8"/>
    <property type="match status" value="1"/>
</dbReference>
<dbReference type="GO" id="GO:0017004">
    <property type="term" value="P:cytochrome complex assembly"/>
    <property type="evidence" value="ECO:0007669"/>
    <property type="project" value="UniProtKB-KW"/>
</dbReference>
<feature type="domain" description="Thioredoxin" evidence="5">
    <location>
        <begin position="22"/>
        <end position="162"/>
    </location>
</feature>
<dbReference type="PANTHER" id="PTHR42852:SF6">
    <property type="entry name" value="THIOL:DISULFIDE INTERCHANGE PROTEIN DSBE"/>
    <property type="match status" value="1"/>
</dbReference>
<dbReference type="PROSITE" id="PS51352">
    <property type="entry name" value="THIOREDOXIN_2"/>
    <property type="match status" value="1"/>
</dbReference>
<dbReference type="SUPFAM" id="SSF52833">
    <property type="entry name" value="Thioredoxin-like"/>
    <property type="match status" value="1"/>
</dbReference>
<evidence type="ECO:0000256" key="2">
    <source>
        <dbReference type="ARBA" id="ARBA00022748"/>
    </source>
</evidence>
<evidence type="ECO:0000256" key="1">
    <source>
        <dbReference type="ARBA" id="ARBA00004196"/>
    </source>
</evidence>
<dbReference type="CDD" id="cd02966">
    <property type="entry name" value="TlpA_like_family"/>
    <property type="match status" value="1"/>
</dbReference>
<dbReference type="InterPro" id="IPR012336">
    <property type="entry name" value="Thioredoxin-like_fold"/>
</dbReference>
<dbReference type="EMBL" id="AAOG01000006">
    <property type="protein sequence ID" value="EAR11519.1"/>
    <property type="molecule type" value="Genomic_DNA"/>
</dbReference>
<reference evidence="6 7" key="1">
    <citation type="submission" date="2006-02" db="EMBL/GenBank/DDBJ databases">
        <authorList>
            <person name="Murray A."/>
            <person name="Staley J."/>
            <person name="Ferriera S."/>
            <person name="Johnson J."/>
            <person name="Kravitz S."/>
            <person name="Halpern A."/>
            <person name="Remington K."/>
            <person name="Beeson K."/>
            <person name="Tran B."/>
            <person name="Rogers Y.-H."/>
            <person name="Friedman R."/>
            <person name="Venter J.C."/>
        </authorList>
    </citation>
    <scope>NUCLEOTIDE SEQUENCE [LARGE SCALE GENOMIC DNA]</scope>
    <source>
        <strain evidence="6 7">23-P</strain>
    </source>
</reference>
<dbReference type="PANTHER" id="PTHR42852">
    <property type="entry name" value="THIOL:DISULFIDE INTERCHANGE PROTEIN DSBE"/>
    <property type="match status" value="1"/>
</dbReference>
<dbReference type="AlphaFoldDB" id="A4C348"/>
<dbReference type="eggNOG" id="COG0526">
    <property type="taxonomic scope" value="Bacteria"/>
</dbReference>
<dbReference type="HOGENOM" id="CLU_042529_15_0_10"/>
<evidence type="ECO:0000256" key="4">
    <source>
        <dbReference type="ARBA" id="ARBA00023284"/>
    </source>
</evidence>
<dbReference type="STRING" id="313594.PI23P_06246"/>
<keyword evidence="4" id="KW-0676">Redox-active center</keyword>
<accession>A4C348</accession>
<dbReference type="InterPro" id="IPR036249">
    <property type="entry name" value="Thioredoxin-like_sf"/>
</dbReference>
<keyword evidence="7" id="KW-1185">Reference proteome</keyword>
<comment type="subcellular location">
    <subcellularLocation>
        <location evidence="1">Cell envelope</location>
    </subcellularLocation>
</comment>
<proteinExistence type="predicted"/>
<dbReference type="PROSITE" id="PS51257">
    <property type="entry name" value="PROKAR_LIPOPROTEIN"/>
    <property type="match status" value="1"/>
</dbReference>
<protein>
    <recommendedName>
        <fullName evidence="5">Thioredoxin domain-containing protein</fullName>
    </recommendedName>
</protein>
<comment type="caution">
    <text evidence="6">The sequence shown here is derived from an EMBL/GenBank/DDBJ whole genome shotgun (WGS) entry which is preliminary data.</text>
</comment>
<evidence type="ECO:0000259" key="5">
    <source>
        <dbReference type="PROSITE" id="PS51352"/>
    </source>
</evidence>
<sequence length="162" mass="18216">MLRKIALIFIIFLVGCSAEEPTQFSKIVLKSKVYTIDNRTVSLKELLKKYRGKKVLIDVWASWCKDCVKGLPAVKNLQNSFPNVIFLFLSVDKSKNAWKNGIQRFQIKGAHYQLPKGMKSGAFVDFIGLSWIPRYLVIDELGKITLFNATSASESAVGNALK</sequence>
<evidence type="ECO:0000256" key="3">
    <source>
        <dbReference type="ARBA" id="ARBA00023157"/>
    </source>
</evidence>
<organism evidence="6 7">
    <name type="scientific">Polaribacter irgensii 23-P</name>
    <dbReference type="NCBI Taxonomy" id="313594"/>
    <lineage>
        <taxon>Bacteria</taxon>
        <taxon>Pseudomonadati</taxon>
        <taxon>Bacteroidota</taxon>
        <taxon>Flavobacteriia</taxon>
        <taxon>Flavobacteriales</taxon>
        <taxon>Flavobacteriaceae</taxon>
    </lineage>
</organism>
<gene>
    <name evidence="6" type="ORF">PI23P_06246</name>
</gene>